<evidence type="ECO:0000313" key="1">
    <source>
        <dbReference type="EMBL" id="KAK7595062.1"/>
    </source>
</evidence>
<dbReference type="AlphaFoldDB" id="A0AAN9Y6D0"/>
<gene>
    <name evidence="1" type="ORF">V9T40_001495</name>
</gene>
<dbReference type="EMBL" id="JBBCAQ010000019">
    <property type="protein sequence ID" value="KAK7595062.1"/>
    <property type="molecule type" value="Genomic_DNA"/>
</dbReference>
<accession>A0AAN9Y6D0</accession>
<sequence length="569" mass="66936">MLKRKTTEPVKVIEMVKEEFRELSGKFTPEERAEAFRLESRGMIRDPPGTYPRYHTYNPKICVAPIYEELHYVGENFRDNISDEKLQDRFEAFEKNFDLHDELDCIERQIENSVERMVGIKRITIAMSLLHDGEKEHLDTLRRARNIIIRILNQREELPPIQEEVKGRVAIARPGEKMETEEEVVTEMVSVVDVGAAIEPEVQVSTNDGNNHKDHNSACRFTLSQCFSSYPRKMESKDKCNENVAKQRKRLVESKFTRYKINVDSSDESEIDFYERSASKKPKIIPSTKLPDSPKPLKSILKKRLKNPIPNNRSSIRDKKSLEKLNPLRVRFHERFTKETLHEKNSVRDECNDQHLIILDQDHIREPPPAIEQQLGAVENLERPFIRRSNEAAMQALRSVGNDIIIWMRLTRTTTKHAMIHLSPNFPVNIIGETAIRWAGINPDDSRDWALVESRKEPEPDIETMLDHASFRIHSLKNIYKISMYPNEKDDEHVFNANVNLVPRKGYVPHFAPERVQLGEDWLYDHLRHIDLQNKKIILQNDFYQMVKFNFERRLKRRDKNNYYKHRDS</sequence>
<organism evidence="1 2">
    <name type="scientific">Parthenolecanium corni</name>
    <dbReference type="NCBI Taxonomy" id="536013"/>
    <lineage>
        <taxon>Eukaryota</taxon>
        <taxon>Metazoa</taxon>
        <taxon>Ecdysozoa</taxon>
        <taxon>Arthropoda</taxon>
        <taxon>Hexapoda</taxon>
        <taxon>Insecta</taxon>
        <taxon>Pterygota</taxon>
        <taxon>Neoptera</taxon>
        <taxon>Paraneoptera</taxon>
        <taxon>Hemiptera</taxon>
        <taxon>Sternorrhyncha</taxon>
        <taxon>Coccoidea</taxon>
        <taxon>Coccidae</taxon>
        <taxon>Parthenolecanium</taxon>
    </lineage>
</organism>
<reference evidence="1 2" key="1">
    <citation type="submission" date="2024-03" db="EMBL/GenBank/DDBJ databases">
        <title>Adaptation during the transition from Ophiocordyceps entomopathogen to insect associate is accompanied by gene loss and intensified selection.</title>
        <authorList>
            <person name="Ward C.M."/>
            <person name="Onetto C.A."/>
            <person name="Borneman A.R."/>
        </authorList>
    </citation>
    <scope>NUCLEOTIDE SEQUENCE [LARGE SCALE GENOMIC DNA]</scope>
    <source>
        <strain evidence="1">AWRI1</strain>
        <tissue evidence="1">Single Adult Female</tissue>
    </source>
</reference>
<dbReference type="Proteomes" id="UP001367676">
    <property type="component" value="Unassembled WGS sequence"/>
</dbReference>
<protein>
    <submittedName>
        <fullName evidence="1">Uncharacterized protein</fullName>
    </submittedName>
</protein>
<proteinExistence type="predicted"/>
<name>A0AAN9Y6D0_9HEMI</name>
<evidence type="ECO:0000313" key="2">
    <source>
        <dbReference type="Proteomes" id="UP001367676"/>
    </source>
</evidence>
<keyword evidence="2" id="KW-1185">Reference proteome</keyword>
<comment type="caution">
    <text evidence="1">The sequence shown here is derived from an EMBL/GenBank/DDBJ whole genome shotgun (WGS) entry which is preliminary data.</text>
</comment>